<accession>A0ABR9UD68</accession>
<evidence type="ECO:0000313" key="3">
    <source>
        <dbReference type="Proteomes" id="UP000640725"/>
    </source>
</evidence>
<comment type="caution">
    <text evidence="2">The sequence shown here is derived from an EMBL/GenBank/DDBJ whole genome shotgun (WGS) entry which is preliminary data.</text>
</comment>
<organism evidence="2 3">
    <name type="scientific">Planktothrix mougeotii LEGE 06226</name>
    <dbReference type="NCBI Taxonomy" id="1828728"/>
    <lineage>
        <taxon>Bacteria</taxon>
        <taxon>Bacillati</taxon>
        <taxon>Cyanobacteriota</taxon>
        <taxon>Cyanophyceae</taxon>
        <taxon>Oscillatoriophycideae</taxon>
        <taxon>Oscillatoriales</taxon>
        <taxon>Microcoleaceae</taxon>
        <taxon>Planktothrix</taxon>
    </lineage>
</organism>
<dbReference type="InterPro" id="IPR029021">
    <property type="entry name" value="Prot-tyrosine_phosphatase-like"/>
</dbReference>
<protein>
    <recommendedName>
        <fullName evidence="1">Beta-lactamase hydrolase-like protein phosphatase-like domain-containing protein</fullName>
    </recommendedName>
</protein>
<feature type="domain" description="Beta-lactamase hydrolase-like protein phosphatase-like" evidence="1">
    <location>
        <begin position="2"/>
        <end position="100"/>
    </location>
</feature>
<dbReference type="RefSeq" id="WP_193869298.1">
    <property type="nucleotide sequence ID" value="NZ_JADEWU010000020.1"/>
</dbReference>
<dbReference type="EMBL" id="JADEWU010000020">
    <property type="protein sequence ID" value="MBE9143761.1"/>
    <property type="molecule type" value="Genomic_DNA"/>
</dbReference>
<keyword evidence="3" id="KW-1185">Reference proteome</keyword>
<evidence type="ECO:0000313" key="2">
    <source>
        <dbReference type="EMBL" id="MBE9143761.1"/>
    </source>
</evidence>
<evidence type="ECO:0000259" key="1">
    <source>
        <dbReference type="Pfam" id="PF04273"/>
    </source>
</evidence>
<gene>
    <name evidence="2" type="ORF">IQ236_11050</name>
</gene>
<name>A0ABR9UD68_9CYAN</name>
<sequence>MFQTVTSSLAIGNLSSPEELQEIAEQGYSTIIDLCTPQEGKKMQAEEVEKLGFNYISIPVSPPNLNADVLQTFNQALNTASQPIYVRCASGLRAGVLTLLTLASEYNWTEEDYLKRHQELGLEHKPNCSIKAFTEEYFTSHTSQ</sequence>
<proteinExistence type="predicted"/>
<dbReference type="Proteomes" id="UP000640725">
    <property type="component" value="Unassembled WGS sequence"/>
</dbReference>
<dbReference type="Gene3D" id="3.90.190.10">
    <property type="entry name" value="Protein tyrosine phosphatase superfamily"/>
    <property type="match status" value="1"/>
</dbReference>
<dbReference type="SUPFAM" id="SSF52799">
    <property type="entry name" value="(Phosphotyrosine protein) phosphatases II"/>
    <property type="match status" value="1"/>
</dbReference>
<dbReference type="InterPro" id="IPR005939">
    <property type="entry name" value="BLH_phosphatase-like"/>
</dbReference>
<reference evidence="2 3" key="1">
    <citation type="submission" date="2020-10" db="EMBL/GenBank/DDBJ databases">
        <authorList>
            <person name="Castelo-Branco R."/>
            <person name="Eusebio N."/>
            <person name="Adriana R."/>
            <person name="Vieira A."/>
            <person name="Brugerolle De Fraissinette N."/>
            <person name="Rezende De Castro R."/>
            <person name="Schneider M.P."/>
            <person name="Vasconcelos V."/>
            <person name="Leao P.N."/>
        </authorList>
    </citation>
    <scope>NUCLEOTIDE SEQUENCE [LARGE SCALE GENOMIC DNA]</scope>
    <source>
        <strain evidence="2 3">LEGE 06226</strain>
    </source>
</reference>
<dbReference type="Pfam" id="PF04273">
    <property type="entry name" value="BLH_phosphatase"/>
    <property type="match status" value="1"/>
</dbReference>